<dbReference type="Pfam" id="PF01996">
    <property type="entry name" value="F420_ligase"/>
    <property type="match status" value="1"/>
</dbReference>
<comment type="caution">
    <text evidence="2">The sequence shown here is derived from an EMBL/GenBank/DDBJ whole genome shotgun (WGS) entry which is preliminary data.</text>
</comment>
<proteinExistence type="predicted"/>
<dbReference type="InterPro" id="IPR002847">
    <property type="entry name" value="F420-0_gamma-glut_ligase-dom"/>
</dbReference>
<dbReference type="AlphaFoldDB" id="A0A554LH99"/>
<reference evidence="2 3" key="1">
    <citation type="submission" date="2017-07" db="EMBL/GenBank/DDBJ databases">
        <title>Mechanisms for carbon and nitrogen cycling indicate functional differentiation within the Candidate Phyla Radiation.</title>
        <authorList>
            <person name="Danczak R.E."/>
            <person name="Johnston M.D."/>
            <person name="Kenah C."/>
            <person name="Slattery M."/>
            <person name="Wrighton K.C."/>
            <person name="Wilkins M.J."/>
        </authorList>
    </citation>
    <scope>NUCLEOTIDE SEQUENCE [LARGE SCALE GENOMIC DNA]</scope>
    <source>
        <strain evidence="2">Licking1014_96</strain>
    </source>
</reference>
<sequence>MADLKPNKDKPLKIKVGGEEFERLPIPTRLIKPGDDMVDFVVSYAKKHIQPNDVVVFSEKATAVAQGRAYHVDSVKVSKLANFLVKFVSKSDKGIGISSPQTFQLALEDCGTLRILFAAFCAALTKPFGIKGVFYYVAGEKAALIDGAAEYVMPPYNKYVSKGPIYADELCQEIAAKLDHQVKVGIVDINDYGGRLVGRSDRSLSKKLVTEIMEDNPLGQSREMTPIGILRKIQI</sequence>
<organism evidence="2 3">
    <name type="scientific">Candidatus Berkelbacteria bacterium Licking1014_96</name>
    <dbReference type="NCBI Taxonomy" id="2017149"/>
    <lineage>
        <taxon>Bacteria</taxon>
        <taxon>Candidatus Berkelbacteria</taxon>
    </lineage>
</organism>
<evidence type="ECO:0000259" key="1">
    <source>
        <dbReference type="Pfam" id="PF01996"/>
    </source>
</evidence>
<dbReference type="EMBL" id="VMGH01000006">
    <property type="protein sequence ID" value="TSC92253.1"/>
    <property type="molecule type" value="Genomic_DNA"/>
</dbReference>
<feature type="domain" description="Coenzyme F420:L-glutamate ligase-like" evidence="1">
    <location>
        <begin position="26"/>
        <end position="110"/>
    </location>
</feature>
<protein>
    <submittedName>
        <fullName evidence="2">F420-0:gamma-glutamyl ligase-like protein</fullName>
    </submittedName>
</protein>
<dbReference type="Proteomes" id="UP000318296">
    <property type="component" value="Unassembled WGS sequence"/>
</dbReference>
<keyword evidence="2" id="KW-0436">Ligase</keyword>
<evidence type="ECO:0000313" key="3">
    <source>
        <dbReference type="Proteomes" id="UP000318296"/>
    </source>
</evidence>
<gene>
    <name evidence="2" type="ORF">CEN92_49</name>
</gene>
<name>A0A554LH99_9BACT</name>
<dbReference type="Gene3D" id="3.30.1330.100">
    <property type="entry name" value="CofE-like"/>
    <property type="match status" value="1"/>
</dbReference>
<dbReference type="GO" id="GO:0016874">
    <property type="term" value="F:ligase activity"/>
    <property type="evidence" value="ECO:0007669"/>
    <property type="project" value="UniProtKB-KW"/>
</dbReference>
<dbReference type="SUPFAM" id="SSF144010">
    <property type="entry name" value="CofE-like"/>
    <property type="match status" value="1"/>
</dbReference>
<evidence type="ECO:0000313" key="2">
    <source>
        <dbReference type="EMBL" id="TSC92253.1"/>
    </source>
</evidence>
<accession>A0A554LH99</accession>